<reference evidence="2" key="1">
    <citation type="journal article" date="2023" name="bioRxiv">
        <title>Scaffold-level genome assemblies of two parasitoid biocontrol wasps reveal the parthenogenesis mechanism and an associated novel virus.</title>
        <authorList>
            <person name="Inwood S."/>
            <person name="Skelly J."/>
            <person name="Guhlin J."/>
            <person name="Harrop T."/>
            <person name="Goldson S."/>
            <person name="Dearden P."/>
        </authorList>
    </citation>
    <scope>NUCLEOTIDE SEQUENCE</scope>
    <source>
        <strain evidence="2">Lincoln</strain>
        <tissue evidence="2">Whole body</tissue>
    </source>
</reference>
<reference evidence="2" key="2">
    <citation type="submission" date="2023-03" db="EMBL/GenBank/DDBJ databases">
        <authorList>
            <person name="Inwood S.N."/>
            <person name="Skelly J.G."/>
            <person name="Guhlin J."/>
            <person name="Harrop T.W.R."/>
            <person name="Goldson S.G."/>
            <person name="Dearden P.K."/>
        </authorList>
    </citation>
    <scope>NUCLEOTIDE SEQUENCE</scope>
    <source>
        <strain evidence="2">Lincoln</strain>
        <tissue evidence="2">Whole body</tissue>
    </source>
</reference>
<dbReference type="AlphaFoldDB" id="A0AA39FH51"/>
<protein>
    <submittedName>
        <fullName evidence="2">Uncharacterized protein</fullName>
    </submittedName>
</protein>
<evidence type="ECO:0000313" key="3">
    <source>
        <dbReference type="Proteomes" id="UP001168972"/>
    </source>
</evidence>
<name>A0AA39FH51_MICHY</name>
<accession>A0AA39FH51</accession>
<evidence type="ECO:0000256" key="1">
    <source>
        <dbReference type="SAM" id="MobiDB-lite"/>
    </source>
</evidence>
<organism evidence="2 3">
    <name type="scientific">Microctonus hyperodae</name>
    <name type="common">Parasitoid wasp</name>
    <dbReference type="NCBI Taxonomy" id="165561"/>
    <lineage>
        <taxon>Eukaryota</taxon>
        <taxon>Metazoa</taxon>
        <taxon>Ecdysozoa</taxon>
        <taxon>Arthropoda</taxon>
        <taxon>Hexapoda</taxon>
        <taxon>Insecta</taxon>
        <taxon>Pterygota</taxon>
        <taxon>Neoptera</taxon>
        <taxon>Endopterygota</taxon>
        <taxon>Hymenoptera</taxon>
        <taxon>Apocrita</taxon>
        <taxon>Ichneumonoidea</taxon>
        <taxon>Braconidae</taxon>
        <taxon>Euphorinae</taxon>
        <taxon>Microctonus</taxon>
    </lineage>
</organism>
<proteinExistence type="predicted"/>
<sequence length="124" mass="14129">MFDMSYRYKKYLEPDSTDDIPRRTAYTQKRRRLPLDDTADNTSTDQESDVLHSDNDVSAMRLSPQSAYHESSGETDSVHMSEEGSDMGSVMSLSQIYNNSDAESIDELILNEASTYCNDITYFL</sequence>
<feature type="region of interest" description="Disordered" evidence="1">
    <location>
        <begin position="12"/>
        <end position="92"/>
    </location>
</feature>
<dbReference type="EMBL" id="JAQQBR010001327">
    <property type="protein sequence ID" value="KAK0169356.1"/>
    <property type="molecule type" value="Genomic_DNA"/>
</dbReference>
<evidence type="ECO:0000313" key="2">
    <source>
        <dbReference type="EMBL" id="KAK0169356.1"/>
    </source>
</evidence>
<gene>
    <name evidence="2" type="ORF">PV327_011627</name>
</gene>
<comment type="caution">
    <text evidence="2">The sequence shown here is derived from an EMBL/GenBank/DDBJ whole genome shotgun (WGS) entry which is preliminary data.</text>
</comment>
<dbReference type="Proteomes" id="UP001168972">
    <property type="component" value="Unassembled WGS sequence"/>
</dbReference>
<keyword evidence="3" id="KW-1185">Reference proteome</keyword>